<organism evidence="1 2">
    <name type="scientific">Nocardioides daphniae</name>
    <dbReference type="NCBI Taxonomy" id="402297"/>
    <lineage>
        <taxon>Bacteria</taxon>
        <taxon>Bacillati</taxon>
        <taxon>Actinomycetota</taxon>
        <taxon>Actinomycetes</taxon>
        <taxon>Propionibacteriales</taxon>
        <taxon>Nocardioidaceae</taxon>
        <taxon>Nocardioides</taxon>
    </lineage>
</organism>
<dbReference type="InterPro" id="IPR009061">
    <property type="entry name" value="DNA-bd_dom_put_sf"/>
</dbReference>
<accession>A0ABQ1Q2B0</accession>
<dbReference type="SUPFAM" id="SSF46955">
    <property type="entry name" value="Putative DNA-binding domain"/>
    <property type="match status" value="1"/>
</dbReference>
<keyword evidence="2" id="KW-1185">Reference proteome</keyword>
<name>A0ABQ1Q2B0_9ACTN</name>
<comment type="caution">
    <text evidence="1">The sequence shown here is derived from an EMBL/GenBank/DDBJ whole genome shotgun (WGS) entry which is preliminary data.</text>
</comment>
<dbReference type="RefSeq" id="WP_158630526.1">
    <property type="nucleotide sequence ID" value="NZ_BMCK01000001.1"/>
</dbReference>
<evidence type="ECO:0000313" key="2">
    <source>
        <dbReference type="Proteomes" id="UP000630594"/>
    </source>
</evidence>
<proteinExistence type="predicted"/>
<evidence type="ECO:0008006" key="3">
    <source>
        <dbReference type="Google" id="ProtNLM"/>
    </source>
</evidence>
<dbReference type="Proteomes" id="UP000630594">
    <property type="component" value="Unassembled WGS sequence"/>
</dbReference>
<dbReference type="EMBL" id="BMCK01000001">
    <property type="protein sequence ID" value="GGD11281.1"/>
    <property type="molecule type" value="Genomic_DNA"/>
</dbReference>
<protein>
    <recommendedName>
        <fullName evidence="3">DNA-binding protein</fullName>
    </recommendedName>
</protein>
<sequence>MQPIEIPADWNGSALLTIDEFCSLARLPQATVHAWQSRGSGPRFWRFNGNGRLYTTVDEVRRWTAPSTVVMDVRETGGRL</sequence>
<reference evidence="2" key="1">
    <citation type="journal article" date="2019" name="Int. J. Syst. Evol. Microbiol.">
        <title>The Global Catalogue of Microorganisms (GCM) 10K type strain sequencing project: providing services to taxonomists for standard genome sequencing and annotation.</title>
        <authorList>
            <consortium name="The Broad Institute Genomics Platform"/>
            <consortium name="The Broad Institute Genome Sequencing Center for Infectious Disease"/>
            <person name="Wu L."/>
            <person name="Ma J."/>
        </authorList>
    </citation>
    <scope>NUCLEOTIDE SEQUENCE [LARGE SCALE GENOMIC DNA]</scope>
    <source>
        <strain evidence="2">CCM 7403</strain>
    </source>
</reference>
<gene>
    <name evidence="1" type="ORF">GCM10007231_07590</name>
</gene>
<evidence type="ECO:0000313" key="1">
    <source>
        <dbReference type="EMBL" id="GGD11281.1"/>
    </source>
</evidence>